<feature type="transmembrane region" description="Helical" evidence="1">
    <location>
        <begin position="12"/>
        <end position="28"/>
    </location>
</feature>
<name>A0A8I1I2B5_9CORY</name>
<comment type="caution">
    <text evidence="2">The sequence shown here is derived from an EMBL/GenBank/DDBJ whole genome shotgun (WGS) entry which is preliminary data.</text>
</comment>
<dbReference type="RefSeq" id="WP_200435821.1">
    <property type="nucleotide sequence ID" value="NZ_JAEHFL010000008.1"/>
</dbReference>
<evidence type="ECO:0000313" key="2">
    <source>
        <dbReference type="EMBL" id="MBK3428148.1"/>
    </source>
</evidence>
<feature type="transmembrane region" description="Helical" evidence="1">
    <location>
        <begin position="320"/>
        <end position="339"/>
    </location>
</feature>
<proteinExistence type="predicted"/>
<sequence length="340" mass="35780">MKLLSTASSALYYAFIAALIASVSVYAWQNAAEVLPSLAQRTAAALPATATIGAGVGSLALIVLLEALYPLRSLSLSRWVYVDRPRGRMRGVDKLSIAQLAGVSLLGLALCASLRLPLYAAMALPLLRIALGWRSFDLASLLRAGRTRAVSSSSFGLLDSEVSADAIASQSARLRPRSRATASPSRLFFRRLYRRWYIPLGAVAVIGLTLGLVPQLGSLALMGFAAAWTIVGAATGRAASFGRIINGAWPDWGLSLTATAGAAVLGTAFIAAVWKLPVLVLAACCLGLTYASFKRSRPARVTTMNIIDTGGFGASFSPEVFGYFLRGGYGIAAIAVILFF</sequence>
<reference evidence="2 3" key="1">
    <citation type="submission" date="2020-12" db="EMBL/GenBank/DDBJ databases">
        <title>Draft genome sequence of the commensal strain Corynebacterium tuberculostearicum MFP09/CIP 102622 isolated from human skin.</title>
        <authorList>
            <person name="Boukerb A.M."/>
            <person name="Janvier X."/>
            <person name="Feuilloley M.G.J."/>
            <person name="Groboillot A."/>
        </authorList>
    </citation>
    <scope>NUCLEOTIDE SEQUENCE [LARGE SCALE GENOMIC DNA]</scope>
    <source>
        <strain evidence="2 3">CIP 102622</strain>
    </source>
</reference>
<evidence type="ECO:0000256" key="1">
    <source>
        <dbReference type="SAM" id="Phobius"/>
    </source>
</evidence>
<gene>
    <name evidence="2" type="ORF">JDP02_06430</name>
</gene>
<protein>
    <submittedName>
        <fullName evidence="2">ABC transporter permease</fullName>
    </submittedName>
</protein>
<keyword evidence="3" id="KW-1185">Reference proteome</keyword>
<feature type="transmembrane region" description="Helical" evidence="1">
    <location>
        <begin position="92"/>
        <end position="110"/>
    </location>
</feature>
<feature type="transmembrane region" description="Helical" evidence="1">
    <location>
        <begin position="196"/>
        <end position="213"/>
    </location>
</feature>
<keyword evidence="1" id="KW-0472">Membrane</keyword>
<accession>A0A8I1I2B5</accession>
<feature type="transmembrane region" description="Helical" evidence="1">
    <location>
        <begin position="48"/>
        <end position="71"/>
    </location>
</feature>
<feature type="transmembrane region" description="Helical" evidence="1">
    <location>
        <begin position="252"/>
        <end position="270"/>
    </location>
</feature>
<dbReference type="EMBL" id="JAEHFL010000008">
    <property type="protein sequence ID" value="MBK3428148.1"/>
    <property type="molecule type" value="Genomic_DNA"/>
</dbReference>
<keyword evidence="1" id="KW-0812">Transmembrane</keyword>
<organism evidence="2 3">
    <name type="scientific">Corynebacterium tuberculostearicum</name>
    <dbReference type="NCBI Taxonomy" id="38304"/>
    <lineage>
        <taxon>Bacteria</taxon>
        <taxon>Bacillati</taxon>
        <taxon>Actinomycetota</taxon>
        <taxon>Actinomycetes</taxon>
        <taxon>Mycobacteriales</taxon>
        <taxon>Corynebacteriaceae</taxon>
        <taxon>Corynebacterium</taxon>
    </lineage>
</organism>
<dbReference type="AlphaFoldDB" id="A0A8I1I2B5"/>
<evidence type="ECO:0000313" key="3">
    <source>
        <dbReference type="Proteomes" id="UP000603369"/>
    </source>
</evidence>
<keyword evidence="1" id="KW-1133">Transmembrane helix</keyword>
<dbReference type="Proteomes" id="UP000603369">
    <property type="component" value="Unassembled WGS sequence"/>
</dbReference>
<feature type="transmembrane region" description="Helical" evidence="1">
    <location>
        <begin position="219"/>
        <end position="240"/>
    </location>
</feature>